<dbReference type="RefSeq" id="WP_130458643.1">
    <property type="nucleotide sequence ID" value="NZ_SHKM01000001.1"/>
</dbReference>
<dbReference type="Pfam" id="PF25954">
    <property type="entry name" value="Beta-barrel_RND_2"/>
    <property type="match status" value="1"/>
</dbReference>
<feature type="compositionally biased region" description="Gly residues" evidence="3">
    <location>
        <begin position="323"/>
        <end position="350"/>
    </location>
</feature>
<accession>A0ABY0ISL0</accession>
<dbReference type="Pfam" id="PF25917">
    <property type="entry name" value="BSH_RND"/>
    <property type="match status" value="1"/>
</dbReference>
<dbReference type="InterPro" id="IPR006143">
    <property type="entry name" value="RND_pump_MFP"/>
</dbReference>
<sequence>MKRPQKKTVVLILAALLLAGGGYVAYQKLTAPGLEQRYKLQTLEKGELTQSVSANGTLNPVTLVNVGTQVSGTVKKLYVDFNDQVKQGQILAELDDSLYSAQVHQSDANIASARASLDLAIASEERMKSLFAQEYVSRQELDQAVQARRSAQAQLNQYKAANDKDRANLGYSVIRSPVSGVVVDRQIDVGQTVAASFQTPTLFKIAQDLTAMQIYTSFAEADIGNIKVGQPVKFNVDAFPNRQFKGEVKQVRLNPTTQQNVVTYNVVVVVDNPEQILLPGMTAYVNIAVAKRNEVLLVPNAALRYKPNGGQKPAPNAASNGAPAGGPPGTAGPGAGREGGPGNGGNGGKGAGERQRKRDSASGTVHVLRGGEVVPVSVSLGITDNRNTEIVGGELNAGDQVIVGENLPDGANAGGSSGGTMRMRMF</sequence>
<keyword evidence="8" id="KW-1185">Reference proteome</keyword>
<evidence type="ECO:0000256" key="1">
    <source>
        <dbReference type="ARBA" id="ARBA00009477"/>
    </source>
</evidence>
<dbReference type="SUPFAM" id="SSF111369">
    <property type="entry name" value="HlyD-like secretion proteins"/>
    <property type="match status" value="1"/>
</dbReference>
<evidence type="ECO:0000256" key="2">
    <source>
        <dbReference type="SAM" id="Coils"/>
    </source>
</evidence>
<dbReference type="PANTHER" id="PTHR30469:SF33">
    <property type="entry name" value="SLR1207 PROTEIN"/>
    <property type="match status" value="1"/>
</dbReference>
<evidence type="ECO:0000259" key="5">
    <source>
        <dbReference type="Pfam" id="PF25917"/>
    </source>
</evidence>
<dbReference type="EMBL" id="SHKM01000001">
    <property type="protein sequence ID" value="RZT90082.1"/>
    <property type="molecule type" value="Genomic_DNA"/>
</dbReference>
<dbReference type="InterPro" id="IPR058792">
    <property type="entry name" value="Beta-barrel_RND_2"/>
</dbReference>
<feature type="domain" description="Multidrug resistance protein MdtA-like alpha-helical hairpin" evidence="4">
    <location>
        <begin position="104"/>
        <end position="172"/>
    </location>
</feature>
<feature type="compositionally biased region" description="Low complexity" evidence="3">
    <location>
        <begin position="313"/>
        <end position="322"/>
    </location>
</feature>
<evidence type="ECO:0000313" key="7">
    <source>
        <dbReference type="EMBL" id="RZT90082.1"/>
    </source>
</evidence>
<keyword evidence="2" id="KW-0175">Coiled coil</keyword>
<name>A0ABY0ISL0_9RHOO</name>
<dbReference type="Gene3D" id="2.40.30.170">
    <property type="match status" value="1"/>
</dbReference>
<gene>
    <name evidence="7" type="ORF">EV678_0893</name>
</gene>
<reference evidence="7 8" key="1">
    <citation type="submission" date="2019-02" db="EMBL/GenBank/DDBJ databases">
        <title>Genomic Encyclopedia of Type Strains, Phase IV (KMG-IV): sequencing the most valuable type-strain genomes for metagenomic binning, comparative biology and taxonomic classification.</title>
        <authorList>
            <person name="Goeker M."/>
        </authorList>
    </citation>
    <scope>NUCLEOTIDE SEQUENCE [LARGE SCALE GENOMIC DNA]</scope>
    <source>
        <strain evidence="7 8">DSM 21223</strain>
    </source>
</reference>
<comment type="similarity">
    <text evidence="1">Belongs to the membrane fusion protein (MFP) (TC 8.A.1) family.</text>
</comment>
<feature type="compositionally biased region" description="Basic and acidic residues" evidence="3">
    <location>
        <begin position="351"/>
        <end position="360"/>
    </location>
</feature>
<proteinExistence type="inferred from homology"/>
<evidence type="ECO:0000313" key="8">
    <source>
        <dbReference type="Proteomes" id="UP000292136"/>
    </source>
</evidence>
<feature type="coiled-coil region" evidence="2">
    <location>
        <begin position="141"/>
        <end position="168"/>
    </location>
</feature>
<dbReference type="Pfam" id="PF25876">
    <property type="entry name" value="HH_MFP_RND"/>
    <property type="match status" value="1"/>
</dbReference>
<dbReference type="Gene3D" id="1.10.287.470">
    <property type="entry name" value="Helix hairpin bin"/>
    <property type="match status" value="1"/>
</dbReference>
<feature type="domain" description="CusB-like beta-barrel" evidence="6">
    <location>
        <begin position="218"/>
        <end position="288"/>
    </location>
</feature>
<protein>
    <submittedName>
        <fullName evidence="7">HlyD family secretion protein</fullName>
    </submittedName>
</protein>
<feature type="domain" description="Multidrug resistance protein MdtA-like barrel-sandwich hybrid" evidence="5">
    <location>
        <begin position="64"/>
        <end position="201"/>
    </location>
</feature>
<dbReference type="Gene3D" id="2.40.420.20">
    <property type="match status" value="1"/>
</dbReference>
<evidence type="ECO:0000259" key="4">
    <source>
        <dbReference type="Pfam" id="PF25876"/>
    </source>
</evidence>
<evidence type="ECO:0000256" key="3">
    <source>
        <dbReference type="SAM" id="MobiDB-lite"/>
    </source>
</evidence>
<organism evidence="7 8">
    <name type="scientific">Azospira oryzae</name>
    <dbReference type="NCBI Taxonomy" id="146939"/>
    <lineage>
        <taxon>Bacteria</taxon>
        <taxon>Pseudomonadati</taxon>
        <taxon>Pseudomonadota</taxon>
        <taxon>Betaproteobacteria</taxon>
        <taxon>Rhodocyclales</taxon>
        <taxon>Rhodocyclaceae</taxon>
        <taxon>Azospira</taxon>
    </lineage>
</organism>
<evidence type="ECO:0000259" key="6">
    <source>
        <dbReference type="Pfam" id="PF25954"/>
    </source>
</evidence>
<dbReference type="InterPro" id="IPR058625">
    <property type="entry name" value="MdtA-like_BSH"/>
</dbReference>
<comment type="caution">
    <text evidence="7">The sequence shown here is derived from an EMBL/GenBank/DDBJ whole genome shotgun (WGS) entry which is preliminary data.</text>
</comment>
<feature type="region of interest" description="Disordered" evidence="3">
    <location>
        <begin position="307"/>
        <end position="368"/>
    </location>
</feature>
<dbReference type="NCBIfam" id="TIGR01730">
    <property type="entry name" value="RND_mfp"/>
    <property type="match status" value="1"/>
</dbReference>
<dbReference type="Proteomes" id="UP000292136">
    <property type="component" value="Unassembled WGS sequence"/>
</dbReference>
<dbReference type="InterPro" id="IPR058624">
    <property type="entry name" value="MdtA-like_HH"/>
</dbReference>
<dbReference type="PANTHER" id="PTHR30469">
    <property type="entry name" value="MULTIDRUG RESISTANCE PROTEIN MDTA"/>
    <property type="match status" value="1"/>
</dbReference>
<dbReference type="Gene3D" id="2.40.50.100">
    <property type="match status" value="1"/>
</dbReference>